<dbReference type="InterPro" id="IPR035906">
    <property type="entry name" value="MetI-like_sf"/>
</dbReference>
<keyword evidence="4 7" id="KW-0812">Transmembrane</keyword>
<dbReference type="SUPFAM" id="SSF161098">
    <property type="entry name" value="MetI-like"/>
    <property type="match status" value="1"/>
</dbReference>
<dbReference type="InterPro" id="IPR000515">
    <property type="entry name" value="MetI-like"/>
</dbReference>
<dbReference type="PROSITE" id="PS50928">
    <property type="entry name" value="ABC_TM1"/>
    <property type="match status" value="1"/>
</dbReference>
<evidence type="ECO:0000256" key="1">
    <source>
        <dbReference type="ARBA" id="ARBA00004651"/>
    </source>
</evidence>
<evidence type="ECO:0000256" key="2">
    <source>
        <dbReference type="ARBA" id="ARBA00022448"/>
    </source>
</evidence>
<gene>
    <name evidence="9" type="ORF">WAZ07_18460</name>
</gene>
<reference evidence="9 10" key="1">
    <citation type="submission" date="2024-01" db="EMBL/GenBank/DDBJ databases">
        <title>Seven novel Bacillus-like species.</title>
        <authorList>
            <person name="Liu G."/>
        </authorList>
    </citation>
    <scope>NUCLEOTIDE SEQUENCE [LARGE SCALE GENOMIC DNA]</scope>
    <source>
        <strain evidence="9 10">FJAT-51639</strain>
    </source>
</reference>
<keyword evidence="6 7" id="KW-0472">Membrane</keyword>
<dbReference type="PANTHER" id="PTHR30465:SF44">
    <property type="entry name" value="ABC-TYPE DIPEPTIDE_OLIGOPEPTIDE TRANSPORT SYSTEM, PERMEASE COMPONENT"/>
    <property type="match status" value="1"/>
</dbReference>
<keyword evidence="10" id="KW-1185">Reference proteome</keyword>
<protein>
    <submittedName>
        <fullName evidence="9">ABC transporter permease subunit</fullName>
    </submittedName>
</protein>
<dbReference type="PANTHER" id="PTHR30465">
    <property type="entry name" value="INNER MEMBRANE ABC TRANSPORTER"/>
    <property type="match status" value="1"/>
</dbReference>
<feature type="transmembrane region" description="Helical" evidence="7">
    <location>
        <begin position="229"/>
        <end position="251"/>
    </location>
</feature>
<comment type="caution">
    <text evidence="9">The sequence shown here is derived from an EMBL/GenBank/DDBJ whole genome shotgun (WGS) entry which is preliminary data.</text>
</comment>
<evidence type="ECO:0000259" key="8">
    <source>
        <dbReference type="PROSITE" id="PS50928"/>
    </source>
</evidence>
<sequence length="300" mass="34183">MRKLIASLVHICLLMVTFTMLVCLPTLFVDGKDVGFYVKPFLSQIANVFSSILHPSQLKMTIGTQVRTIPDHVEVFAVQKREYPLFPVVIKPYVYSIGLIFGAFVVSVLLAVISSIGTAMLPRNIRIIIEGFVSILKTVPDVFFIFFMQLLVISVYRNIDFLVLNPISTEQNPSIVLPILILSFLPTISLFQLQLLLIREEQKQDYVTFARARGFSEMYILCKHIFRNVIVSVMNHVQYILLVLVTNLLIFEYLFHAKGILSIIMSGQDPAVIVYLLLLFIVPIYGVVLFLQWGKEKMYA</sequence>
<evidence type="ECO:0000313" key="9">
    <source>
        <dbReference type="EMBL" id="MEI4803234.1"/>
    </source>
</evidence>
<proteinExistence type="inferred from homology"/>
<evidence type="ECO:0000313" key="10">
    <source>
        <dbReference type="Proteomes" id="UP001372526"/>
    </source>
</evidence>
<evidence type="ECO:0000256" key="3">
    <source>
        <dbReference type="ARBA" id="ARBA00022475"/>
    </source>
</evidence>
<keyword evidence="5 7" id="KW-1133">Transmembrane helix</keyword>
<evidence type="ECO:0000256" key="7">
    <source>
        <dbReference type="RuleBase" id="RU363032"/>
    </source>
</evidence>
<feature type="transmembrane region" description="Helical" evidence="7">
    <location>
        <begin position="142"/>
        <end position="159"/>
    </location>
</feature>
<feature type="transmembrane region" description="Helical" evidence="7">
    <location>
        <begin position="271"/>
        <end position="291"/>
    </location>
</feature>
<accession>A0ABU8FKL9</accession>
<dbReference type="Pfam" id="PF00528">
    <property type="entry name" value="BPD_transp_1"/>
    <property type="match status" value="1"/>
</dbReference>
<comment type="similarity">
    <text evidence="7">Belongs to the binding-protein-dependent transport system permease family.</text>
</comment>
<evidence type="ECO:0000256" key="6">
    <source>
        <dbReference type="ARBA" id="ARBA00023136"/>
    </source>
</evidence>
<evidence type="ECO:0000256" key="4">
    <source>
        <dbReference type="ARBA" id="ARBA00022692"/>
    </source>
</evidence>
<feature type="transmembrane region" description="Helical" evidence="7">
    <location>
        <begin position="7"/>
        <end position="28"/>
    </location>
</feature>
<organism evidence="9 10">
    <name type="scientific">Bacillus bruguierae</name>
    <dbReference type="NCBI Taxonomy" id="3127667"/>
    <lineage>
        <taxon>Bacteria</taxon>
        <taxon>Bacillati</taxon>
        <taxon>Bacillota</taxon>
        <taxon>Bacilli</taxon>
        <taxon>Bacillales</taxon>
        <taxon>Bacillaceae</taxon>
        <taxon>Bacillus</taxon>
    </lineage>
</organism>
<keyword evidence="3" id="KW-1003">Cell membrane</keyword>
<dbReference type="CDD" id="cd06261">
    <property type="entry name" value="TM_PBP2"/>
    <property type="match status" value="1"/>
</dbReference>
<feature type="domain" description="ABC transmembrane type-1" evidence="8">
    <location>
        <begin position="93"/>
        <end position="291"/>
    </location>
</feature>
<comment type="subcellular location">
    <subcellularLocation>
        <location evidence="1 7">Cell membrane</location>
        <topology evidence="1 7">Multi-pass membrane protein</topology>
    </subcellularLocation>
</comment>
<dbReference type="RefSeq" id="WP_336473610.1">
    <property type="nucleotide sequence ID" value="NZ_JBAWSX010000012.1"/>
</dbReference>
<dbReference type="EMBL" id="JBAWSX010000012">
    <property type="protein sequence ID" value="MEI4803234.1"/>
    <property type="molecule type" value="Genomic_DNA"/>
</dbReference>
<keyword evidence="2 7" id="KW-0813">Transport</keyword>
<evidence type="ECO:0000256" key="5">
    <source>
        <dbReference type="ARBA" id="ARBA00022989"/>
    </source>
</evidence>
<feature type="transmembrane region" description="Helical" evidence="7">
    <location>
        <begin position="93"/>
        <end position="121"/>
    </location>
</feature>
<dbReference type="Proteomes" id="UP001372526">
    <property type="component" value="Unassembled WGS sequence"/>
</dbReference>
<feature type="transmembrane region" description="Helical" evidence="7">
    <location>
        <begin position="179"/>
        <end position="198"/>
    </location>
</feature>
<name>A0ABU8FKL9_9BACI</name>